<dbReference type="Proteomes" id="UP000270296">
    <property type="component" value="Unassembled WGS sequence"/>
</dbReference>
<reference evidence="7 8" key="2">
    <citation type="submission" date="2018-11" db="EMBL/GenBank/DDBJ databases">
        <authorList>
            <consortium name="Pathogen Informatics"/>
        </authorList>
    </citation>
    <scope>NUCLEOTIDE SEQUENCE [LARGE SCALE GENOMIC DNA]</scope>
</reference>
<feature type="compositionally biased region" description="Low complexity" evidence="5">
    <location>
        <begin position="1"/>
        <end position="18"/>
    </location>
</feature>
<evidence type="ECO:0000313" key="7">
    <source>
        <dbReference type="EMBL" id="VDP02148.1"/>
    </source>
</evidence>
<dbReference type="OrthoDB" id="5867524at2759"/>
<dbReference type="InterPro" id="IPR011598">
    <property type="entry name" value="bHLH_dom"/>
</dbReference>
<dbReference type="SMART" id="SM00353">
    <property type="entry name" value="HLH"/>
    <property type="match status" value="1"/>
</dbReference>
<comment type="subcellular location">
    <subcellularLocation>
        <location evidence="1">Nucleus</location>
    </subcellularLocation>
</comment>
<evidence type="ECO:0000313" key="9">
    <source>
        <dbReference type="WBParaSite" id="SBAD_0000389001-mRNA-1"/>
    </source>
</evidence>
<dbReference type="WBParaSite" id="SBAD_0000389001-mRNA-1">
    <property type="protein sequence ID" value="SBAD_0000389001-mRNA-1"/>
    <property type="gene ID" value="SBAD_0000389001"/>
</dbReference>
<dbReference type="GO" id="GO:0000977">
    <property type="term" value="F:RNA polymerase II transcription regulatory region sequence-specific DNA binding"/>
    <property type="evidence" value="ECO:0007669"/>
    <property type="project" value="TreeGrafter"/>
</dbReference>
<proteinExistence type="predicted"/>
<feature type="region of interest" description="Disordered" evidence="5">
    <location>
        <begin position="1"/>
        <end position="51"/>
    </location>
</feature>
<evidence type="ECO:0000256" key="4">
    <source>
        <dbReference type="ARBA" id="ARBA00023242"/>
    </source>
</evidence>
<dbReference type="InterPro" id="IPR050283">
    <property type="entry name" value="E-box_TF_Regulators"/>
</dbReference>
<reference evidence="9" key="1">
    <citation type="submission" date="2016-06" db="UniProtKB">
        <authorList>
            <consortium name="WormBaseParasite"/>
        </authorList>
    </citation>
    <scope>IDENTIFICATION</scope>
</reference>
<dbReference type="EMBL" id="UZAM01007911">
    <property type="protein sequence ID" value="VDP02148.1"/>
    <property type="molecule type" value="Genomic_DNA"/>
</dbReference>
<dbReference type="SUPFAM" id="SSF47459">
    <property type="entry name" value="HLH, helix-loop-helix DNA-binding domain"/>
    <property type="match status" value="1"/>
</dbReference>
<dbReference type="GO" id="GO:0000981">
    <property type="term" value="F:DNA-binding transcription factor activity, RNA polymerase II-specific"/>
    <property type="evidence" value="ECO:0007669"/>
    <property type="project" value="TreeGrafter"/>
</dbReference>
<dbReference type="AlphaFoldDB" id="A0A183IJC4"/>
<dbReference type="Gene3D" id="4.10.280.10">
    <property type="entry name" value="Helix-loop-helix DNA-binding domain"/>
    <property type="match status" value="1"/>
</dbReference>
<dbReference type="FunFam" id="4.10.280.10:FF:000029">
    <property type="entry name" value="Achaete-scute family bHLH transcription factor 1"/>
    <property type="match status" value="1"/>
</dbReference>
<dbReference type="InterPro" id="IPR036638">
    <property type="entry name" value="HLH_DNA-bd_sf"/>
</dbReference>
<protein>
    <submittedName>
        <fullName evidence="9">BHLH domain-containing protein</fullName>
    </submittedName>
</protein>
<dbReference type="PANTHER" id="PTHR23349">
    <property type="entry name" value="BASIC HELIX-LOOP-HELIX TRANSCRIPTION FACTOR, TWIST"/>
    <property type="match status" value="1"/>
</dbReference>
<evidence type="ECO:0000256" key="2">
    <source>
        <dbReference type="ARBA" id="ARBA00022902"/>
    </source>
</evidence>
<dbReference type="GO" id="GO:0046983">
    <property type="term" value="F:protein dimerization activity"/>
    <property type="evidence" value="ECO:0007669"/>
    <property type="project" value="InterPro"/>
</dbReference>
<evidence type="ECO:0000256" key="5">
    <source>
        <dbReference type="SAM" id="MobiDB-lite"/>
    </source>
</evidence>
<evidence type="ECO:0000259" key="6">
    <source>
        <dbReference type="PROSITE" id="PS50888"/>
    </source>
</evidence>
<name>A0A183IJC4_9BILA</name>
<dbReference type="PROSITE" id="PS50888">
    <property type="entry name" value="BHLH"/>
    <property type="match status" value="1"/>
</dbReference>
<dbReference type="GO" id="GO:0007399">
    <property type="term" value="P:nervous system development"/>
    <property type="evidence" value="ECO:0007669"/>
    <property type="project" value="UniProtKB-KW"/>
</dbReference>
<gene>
    <name evidence="7" type="ORF">SBAD_LOCUS3720</name>
</gene>
<keyword evidence="2" id="KW-0524">Neurogenesis</keyword>
<dbReference type="PANTHER" id="PTHR23349:SF108">
    <property type="entry name" value="BHLH DOMAIN-CONTAINING PROTEIN"/>
    <property type="match status" value="1"/>
</dbReference>
<evidence type="ECO:0000313" key="8">
    <source>
        <dbReference type="Proteomes" id="UP000270296"/>
    </source>
</evidence>
<sequence>MSKVLSSPTVSSSLPAASHDLPVLSKSKDMLPSSAAKPPGQVARRNARERNRVRQVNMGFVTLRNHIPNSGKAKKLSKVETLRSAACYIRYLKDLLTNSDGLCPQFDQSSQEILQSLQSFPTCSFSTPNSAASTPAYGFQPSSTPDPSNCCYEDYSFHSESSFLPHSQRFCTPYPSGDNNAKNTFSGLLLPKPPPSGSFSEGSSGGSFASEPGYEYATATAATTNVNAAPNSLPEQCQYGGQFSHLMPLY</sequence>
<organism evidence="9">
    <name type="scientific">Soboliphyme baturini</name>
    <dbReference type="NCBI Taxonomy" id="241478"/>
    <lineage>
        <taxon>Eukaryota</taxon>
        <taxon>Metazoa</taxon>
        <taxon>Ecdysozoa</taxon>
        <taxon>Nematoda</taxon>
        <taxon>Enoplea</taxon>
        <taxon>Dorylaimia</taxon>
        <taxon>Dioctophymatida</taxon>
        <taxon>Dioctophymatoidea</taxon>
        <taxon>Soboliphymatidae</taxon>
        <taxon>Soboliphyme</taxon>
    </lineage>
</organism>
<keyword evidence="3" id="KW-0238">DNA-binding</keyword>
<dbReference type="Pfam" id="PF00010">
    <property type="entry name" value="HLH"/>
    <property type="match status" value="1"/>
</dbReference>
<feature type="domain" description="BHLH" evidence="6">
    <location>
        <begin position="40"/>
        <end position="92"/>
    </location>
</feature>
<evidence type="ECO:0000256" key="3">
    <source>
        <dbReference type="ARBA" id="ARBA00023125"/>
    </source>
</evidence>
<accession>A0A183IJC4</accession>
<keyword evidence="8" id="KW-1185">Reference proteome</keyword>
<keyword evidence="4" id="KW-0539">Nucleus</keyword>
<dbReference type="GO" id="GO:0005634">
    <property type="term" value="C:nucleus"/>
    <property type="evidence" value="ECO:0007669"/>
    <property type="project" value="UniProtKB-SubCell"/>
</dbReference>
<evidence type="ECO:0000256" key="1">
    <source>
        <dbReference type="ARBA" id="ARBA00004123"/>
    </source>
</evidence>